<evidence type="ECO:0000313" key="5">
    <source>
        <dbReference type="Proteomes" id="UP000693970"/>
    </source>
</evidence>
<dbReference type="InterPro" id="IPR018228">
    <property type="entry name" value="DNase_TatD-rel_CS"/>
</dbReference>
<proteinExistence type="inferred from homology"/>
<keyword evidence="5" id="KW-1185">Reference proteome</keyword>
<organism evidence="4 5">
    <name type="scientific">Nitzschia inconspicua</name>
    <dbReference type="NCBI Taxonomy" id="303405"/>
    <lineage>
        <taxon>Eukaryota</taxon>
        <taxon>Sar</taxon>
        <taxon>Stramenopiles</taxon>
        <taxon>Ochrophyta</taxon>
        <taxon>Bacillariophyta</taxon>
        <taxon>Bacillariophyceae</taxon>
        <taxon>Bacillariophycidae</taxon>
        <taxon>Bacillariales</taxon>
        <taxon>Bacillariaceae</taxon>
        <taxon>Nitzschia</taxon>
    </lineage>
</organism>
<dbReference type="GO" id="GO:0008310">
    <property type="term" value="F:single-stranded DNA 3'-5' DNA exonuclease activity"/>
    <property type="evidence" value="ECO:0007669"/>
    <property type="project" value="TreeGrafter"/>
</dbReference>
<sequence>MNSNDSSQELRPVSARSMPPLIDVDCNLWHCDLKSLQKSNESNNSVPWEILAEDAIETANIVAMLSPSSTIDEARKGLDLMDRHPPPLPIKTTVGVHPYHVNDDEFQGKTLSEHKEAMISLLTNNASKCAAVGECGLDATEGFPPIDDQLPWFKLQIEVARELNLPLFVHERSAFDETMRLLENVQVPIIIHCFTGTLEECQSYLDRGYSISVSGFILKESNDNCDQVLSCLQRGIIPLDRLMIETDAPYMGFDSCRQYYLEHNQDYVASLNSKKRKRLQQSTYPNVPSSLPLVLQKVTECLQQNDPSLTIEKVAAATTHNARSFFGL</sequence>
<dbReference type="AlphaFoldDB" id="A0A9K3M0H7"/>
<dbReference type="PROSITE" id="PS01090">
    <property type="entry name" value="TATD_2"/>
    <property type="match status" value="1"/>
</dbReference>
<dbReference type="OrthoDB" id="6079689at2759"/>
<dbReference type="GO" id="GO:0005829">
    <property type="term" value="C:cytosol"/>
    <property type="evidence" value="ECO:0007669"/>
    <property type="project" value="TreeGrafter"/>
</dbReference>
<dbReference type="PIRSF" id="PIRSF005902">
    <property type="entry name" value="DNase_TatD"/>
    <property type="match status" value="1"/>
</dbReference>
<evidence type="ECO:0000256" key="1">
    <source>
        <dbReference type="ARBA" id="ARBA00009275"/>
    </source>
</evidence>
<gene>
    <name evidence="4" type="ORF">IV203_018120</name>
</gene>
<keyword evidence="2" id="KW-0479">Metal-binding</keyword>
<dbReference type="PANTHER" id="PTHR10060">
    <property type="entry name" value="TATD FAMILY DEOXYRIBONUCLEASE"/>
    <property type="match status" value="1"/>
</dbReference>
<evidence type="ECO:0000256" key="2">
    <source>
        <dbReference type="ARBA" id="ARBA00022723"/>
    </source>
</evidence>
<accession>A0A9K3M0H7</accession>
<protein>
    <submittedName>
        <fullName evidence="4">TatD-related deoxyribonuclease</fullName>
    </submittedName>
</protein>
<dbReference type="Proteomes" id="UP000693970">
    <property type="component" value="Unassembled WGS sequence"/>
</dbReference>
<comment type="similarity">
    <text evidence="1">Belongs to the metallo-dependent hydrolases superfamily. TatD-type hydrolase family.</text>
</comment>
<dbReference type="InterPro" id="IPR050891">
    <property type="entry name" value="TatD-type_Hydrolase"/>
</dbReference>
<dbReference type="GO" id="GO:0046872">
    <property type="term" value="F:metal ion binding"/>
    <property type="evidence" value="ECO:0007669"/>
    <property type="project" value="UniProtKB-KW"/>
</dbReference>
<keyword evidence="3" id="KW-0378">Hydrolase</keyword>
<evidence type="ECO:0000313" key="4">
    <source>
        <dbReference type="EMBL" id="KAG7371978.1"/>
    </source>
</evidence>
<reference evidence="4" key="1">
    <citation type="journal article" date="2021" name="Sci. Rep.">
        <title>Diploid genomic architecture of Nitzschia inconspicua, an elite biomass production diatom.</title>
        <authorList>
            <person name="Oliver A."/>
            <person name="Podell S."/>
            <person name="Pinowska A."/>
            <person name="Traller J.C."/>
            <person name="Smith S.R."/>
            <person name="McClure R."/>
            <person name="Beliaev A."/>
            <person name="Bohutskyi P."/>
            <person name="Hill E.A."/>
            <person name="Rabines A."/>
            <person name="Zheng H."/>
            <person name="Allen L.Z."/>
            <person name="Kuo A."/>
            <person name="Grigoriev I.V."/>
            <person name="Allen A.E."/>
            <person name="Hazlebeck D."/>
            <person name="Allen E.E."/>
        </authorList>
    </citation>
    <scope>NUCLEOTIDE SEQUENCE</scope>
    <source>
        <strain evidence="4">Hildebrandi</strain>
    </source>
</reference>
<name>A0A9K3M0H7_9STRA</name>
<dbReference type="PANTHER" id="PTHR10060:SF15">
    <property type="entry name" value="DEOXYRIBONUCLEASE TATDN1"/>
    <property type="match status" value="1"/>
</dbReference>
<dbReference type="InterPro" id="IPR001130">
    <property type="entry name" value="TatD-like"/>
</dbReference>
<dbReference type="CDD" id="cd01310">
    <property type="entry name" value="TatD_DNAse"/>
    <property type="match status" value="1"/>
</dbReference>
<dbReference type="Pfam" id="PF01026">
    <property type="entry name" value="TatD_DNase"/>
    <property type="match status" value="1"/>
</dbReference>
<evidence type="ECO:0000256" key="3">
    <source>
        <dbReference type="ARBA" id="ARBA00022801"/>
    </source>
</evidence>
<reference evidence="4" key="2">
    <citation type="submission" date="2021-04" db="EMBL/GenBank/DDBJ databases">
        <authorList>
            <person name="Podell S."/>
        </authorList>
    </citation>
    <scope>NUCLEOTIDE SEQUENCE</scope>
    <source>
        <strain evidence="4">Hildebrandi</strain>
    </source>
</reference>
<dbReference type="EMBL" id="JAGRRH010000003">
    <property type="protein sequence ID" value="KAG7371978.1"/>
    <property type="molecule type" value="Genomic_DNA"/>
</dbReference>
<comment type="caution">
    <text evidence="4">The sequence shown here is derived from an EMBL/GenBank/DDBJ whole genome shotgun (WGS) entry which is preliminary data.</text>
</comment>